<comment type="similarity">
    <text evidence="11">Belongs to the ligand-gated ion channel (TC 1.A.9) family.</text>
</comment>
<dbReference type="AlphaFoldDB" id="A0A914I719"/>
<feature type="compositionally biased region" description="Basic residues" evidence="12">
    <location>
        <begin position="20"/>
        <end position="29"/>
    </location>
</feature>
<keyword evidence="15" id="KW-1185">Reference proteome</keyword>
<keyword evidence="9 11" id="KW-0472">Membrane</keyword>
<keyword evidence="3 11" id="KW-0813">Transport</keyword>
<dbReference type="PRINTS" id="PR00252">
    <property type="entry name" value="NRIONCHANNEL"/>
</dbReference>
<dbReference type="CDD" id="cd19049">
    <property type="entry name" value="LGIC_TM_anion"/>
    <property type="match status" value="1"/>
</dbReference>
<evidence type="ECO:0000256" key="8">
    <source>
        <dbReference type="ARBA" id="ARBA00023065"/>
    </source>
</evidence>
<feature type="compositionally biased region" description="Low complexity" evidence="12">
    <location>
        <begin position="385"/>
        <end position="399"/>
    </location>
</feature>
<dbReference type="WBParaSite" id="Gr19_v10_g7349.t2">
    <property type="protein sequence ID" value="Gr19_v10_g7349.t2"/>
    <property type="gene ID" value="Gr19_v10_g7349"/>
</dbReference>
<evidence type="ECO:0000256" key="4">
    <source>
        <dbReference type="ARBA" id="ARBA00022475"/>
    </source>
</evidence>
<protein>
    <submittedName>
        <fullName evidence="16">Uncharacterized protein</fullName>
    </submittedName>
</protein>
<dbReference type="GO" id="GO:0005230">
    <property type="term" value="F:extracellular ligand-gated monoatomic ion channel activity"/>
    <property type="evidence" value="ECO:0007669"/>
    <property type="project" value="InterPro"/>
</dbReference>
<dbReference type="Proteomes" id="UP000887572">
    <property type="component" value="Unplaced"/>
</dbReference>
<comment type="subcellular location">
    <subcellularLocation>
        <location evidence="2">Cell membrane</location>
    </subcellularLocation>
    <subcellularLocation>
        <location evidence="1">Membrane</location>
        <topology evidence="1">Multi-pass membrane protein</topology>
    </subcellularLocation>
</comment>
<dbReference type="Pfam" id="PF02931">
    <property type="entry name" value="Neur_chan_LBD"/>
    <property type="match status" value="1"/>
</dbReference>
<dbReference type="CDD" id="cd18990">
    <property type="entry name" value="LGIC_ECD_GABAAR"/>
    <property type="match status" value="1"/>
</dbReference>
<feature type="region of interest" description="Disordered" evidence="12">
    <location>
        <begin position="440"/>
        <end position="520"/>
    </location>
</feature>
<dbReference type="InterPro" id="IPR006201">
    <property type="entry name" value="Neur_channel"/>
</dbReference>
<evidence type="ECO:0000256" key="6">
    <source>
        <dbReference type="ARBA" id="ARBA00022729"/>
    </source>
</evidence>
<proteinExistence type="inferred from homology"/>
<dbReference type="PROSITE" id="PS00236">
    <property type="entry name" value="NEUROTR_ION_CHANNEL"/>
    <property type="match status" value="1"/>
</dbReference>
<feature type="transmembrane region" description="Helical" evidence="11">
    <location>
        <begin position="358"/>
        <end position="380"/>
    </location>
</feature>
<feature type="compositionally biased region" description="Basic and acidic residues" evidence="12">
    <location>
        <begin position="500"/>
        <end position="512"/>
    </location>
</feature>
<evidence type="ECO:0000256" key="9">
    <source>
        <dbReference type="ARBA" id="ARBA00023136"/>
    </source>
</evidence>
<keyword evidence="10 11" id="KW-0407">Ion channel</keyword>
<dbReference type="InterPro" id="IPR036719">
    <property type="entry name" value="Neuro-gated_channel_TM_sf"/>
</dbReference>
<name>A0A914I719_GLORO</name>
<evidence type="ECO:0000256" key="10">
    <source>
        <dbReference type="ARBA" id="ARBA00023303"/>
    </source>
</evidence>
<dbReference type="SUPFAM" id="SSF90112">
    <property type="entry name" value="Neurotransmitter-gated ion-channel transmembrane pore"/>
    <property type="match status" value="1"/>
</dbReference>
<feature type="transmembrane region" description="Helical" evidence="11">
    <location>
        <begin position="595"/>
        <end position="614"/>
    </location>
</feature>
<evidence type="ECO:0000256" key="2">
    <source>
        <dbReference type="ARBA" id="ARBA00004236"/>
    </source>
</evidence>
<keyword evidence="7 11" id="KW-1133">Transmembrane helix</keyword>
<dbReference type="GO" id="GO:0005886">
    <property type="term" value="C:plasma membrane"/>
    <property type="evidence" value="ECO:0007669"/>
    <property type="project" value="UniProtKB-SubCell"/>
</dbReference>
<feature type="transmembrane region" description="Helical" evidence="11">
    <location>
        <begin position="276"/>
        <end position="295"/>
    </location>
</feature>
<dbReference type="InterPro" id="IPR038050">
    <property type="entry name" value="Neuro_actylchol_rec"/>
</dbReference>
<accession>A0A914I719</accession>
<dbReference type="PRINTS" id="PR00253">
    <property type="entry name" value="GABAARECEPTR"/>
</dbReference>
<evidence type="ECO:0000256" key="11">
    <source>
        <dbReference type="RuleBase" id="RU000687"/>
    </source>
</evidence>
<keyword evidence="6" id="KW-0732">Signal</keyword>
<feature type="domain" description="Neurotransmitter-gated ion-channel transmembrane" evidence="14">
    <location>
        <begin position="307"/>
        <end position="382"/>
    </location>
</feature>
<evidence type="ECO:0000313" key="16">
    <source>
        <dbReference type="WBParaSite" id="Gr19_v10_g7349.t2"/>
    </source>
</evidence>
<dbReference type="InterPro" id="IPR006202">
    <property type="entry name" value="Neur_chan_lig-bd"/>
</dbReference>
<sequence>MAHKCQPDVPSGVGEVRFIHHPSNPKKMHLPRENKTTRRATLTKKERPYRCKSRGSFRVFRMSHPGWMIVSFLTELLGSYGGFGKLPPSHNPAFSRPACANDTEVIDNLLKDSYNKHYIPAYPVHVRVDMWVQEVTAVSELTQDFEIDLYINEFWEDPALTFDYMNPCKSNITFDDNVLQKLWIPNTCFINSKMAAIHESPFRNIFLMIFSNSTVWTNYRMKVTGPCDMNLKRFPFDQQKCFLTFESFNHNIGEVRMEWNQPYPVMLLKQIELPDFVLINFSVIAIEQLTVAFVFKRRYGWYILQGYIPTYVTIFISWISFYLGSRAIPARTMLGVNSLLAMTFQNLPRVSYIKAIDVWMLSGMMFIFLSLLELAVVGFMSRNEGNSGGSTRRGTTGTSAKKWPQGTEYGDDLGWKEMPSPRIGLKQFWMDRQCMLNRSNSRAEVPPNSIIAAPEKPFGEFRRRSRPSFARNSGASSPYPSDGSPLHHHRPMTPSSSHLADFRHPSIMDHHPQHSIGGAGGVMSASYGIDQYPPAFGEEPQAQPPTLLNLRMAPRQLQHERSVSRTRGRRRGPRHFLRAAWRSVKSITPEQVDKYSAIFFPTAYFIFNFGYWGYYLSELSSVDEVNIV</sequence>
<dbReference type="PANTHER" id="PTHR18945">
    <property type="entry name" value="NEUROTRANSMITTER GATED ION CHANNEL"/>
    <property type="match status" value="1"/>
</dbReference>
<dbReference type="InterPro" id="IPR006029">
    <property type="entry name" value="Neurotrans-gated_channel_TM"/>
</dbReference>
<evidence type="ECO:0000259" key="14">
    <source>
        <dbReference type="Pfam" id="PF02932"/>
    </source>
</evidence>
<keyword evidence="5 11" id="KW-0812">Transmembrane</keyword>
<dbReference type="InterPro" id="IPR006028">
    <property type="entry name" value="GABAA/Glycine_rcpt"/>
</dbReference>
<feature type="region of interest" description="Disordered" evidence="12">
    <location>
        <begin position="385"/>
        <end position="415"/>
    </location>
</feature>
<dbReference type="Gene3D" id="2.70.170.10">
    <property type="entry name" value="Neurotransmitter-gated ion-channel ligand-binding domain"/>
    <property type="match status" value="1"/>
</dbReference>
<evidence type="ECO:0000259" key="13">
    <source>
        <dbReference type="Pfam" id="PF02931"/>
    </source>
</evidence>
<evidence type="ECO:0000256" key="12">
    <source>
        <dbReference type="SAM" id="MobiDB-lite"/>
    </source>
</evidence>
<feature type="domain" description="Neurotransmitter-gated ion-channel ligand-binding" evidence="13">
    <location>
        <begin position="103"/>
        <end position="284"/>
    </location>
</feature>
<feature type="transmembrane region" description="Helical" evidence="11">
    <location>
        <begin position="302"/>
        <end position="323"/>
    </location>
</feature>
<dbReference type="Gene3D" id="1.20.58.390">
    <property type="entry name" value="Neurotransmitter-gated ion-channel transmembrane domain"/>
    <property type="match status" value="1"/>
</dbReference>
<evidence type="ECO:0000256" key="5">
    <source>
        <dbReference type="ARBA" id="ARBA00022692"/>
    </source>
</evidence>
<organism evidence="15 16">
    <name type="scientific">Globodera rostochiensis</name>
    <name type="common">Golden nematode worm</name>
    <name type="synonym">Heterodera rostochiensis</name>
    <dbReference type="NCBI Taxonomy" id="31243"/>
    <lineage>
        <taxon>Eukaryota</taxon>
        <taxon>Metazoa</taxon>
        <taxon>Ecdysozoa</taxon>
        <taxon>Nematoda</taxon>
        <taxon>Chromadorea</taxon>
        <taxon>Rhabditida</taxon>
        <taxon>Tylenchina</taxon>
        <taxon>Tylenchomorpha</taxon>
        <taxon>Tylenchoidea</taxon>
        <taxon>Heteroderidae</taxon>
        <taxon>Heteroderinae</taxon>
        <taxon>Globodera</taxon>
    </lineage>
</organism>
<dbReference type="InterPro" id="IPR036734">
    <property type="entry name" value="Neur_chan_lig-bd_sf"/>
</dbReference>
<reference evidence="16" key="1">
    <citation type="submission" date="2022-11" db="UniProtKB">
        <authorList>
            <consortium name="WormBaseParasite"/>
        </authorList>
    </citation>
    <scope>IDENTIFICATION</scope>
</reference>
<dbReference type="Pfam" id="PF02932">
    <property type="entry name" value="Neur_chan_memb"/>
    <property type="match status" value="1"/>
</dbReference>
<dbReference type="SUPFAM" id="SSF63712">
    <property type="entry name" value="Nicotinic receptor ligand binding domain-like"/>
    <property type="match status" value="1"/>
</dbReference>
<dbReference type="GO" id="GO:0004888">
    <property type="term" value="F:transmembrane signaling receptor activity"/>
    <property type="evidence" value="ECO:0007669"/>
    <property type="project" value="InterPro"/>
</dbReference>
<evidence type="ECO:0000313" key="15">
    <source>
        <dbReference type="Proteomes" id="UP000887572"/>
    </source>
</evidence>
<dbReference type="InterPro" id="IPR018000">
    <property type="entry name" value="Neurotransmitter_ion_chnl_CS"/>
</dbReference>
<evidence type="ECO:0000256" key="7">
    <source>
        <dbReference type="ARBA" id="ARBA00022989"/>
    </source>
</evidence>
<keyword evidence="8 11" id="KW-0406">Ion transport</keyword>
<evidence type="ECO:0000256" key="3">
    <source>
        <dbReference type="ARBA" id="ARBA00022448"/>
    </source>
</evidence>
<evidence type="ECO:0000256" key="1">
    <source>
        <dbReference type="ARBA" id="ARBA00004141"/>
    </source>
</evidence>
<keyword evidence="4" id="KW-1003">Cell membrane</keyword>
<feature type="compositionally biased region" description="Polar residues" evidence="12">
    <location>
        <begin position="470"/>
        <end position="479"/>
    </location>
</feature>
<feature type="region of interest" description="Disordered" evidence="12">
    <location>
        <begin position="20"/>
        <end position="47"/>
    </location>
</feature>